<keyword evidence="2" id="KW-1185">Reference proteome</keyword>
<dbReference type="Proteomes" id="UP000178129">
    <property type="component" value="Unassembled WGS sequence"/>
</dbReference>
<evidence type="ECO:0000313" key="1">
    <source>
        <dbReference type="EMBL" id="CZS93560.1"/>
    </source>
</evidence>
<evidence type="ECO:0008006" key="3">
    <source>
        <dbReference type="Google" id="ProtNLM"/>
    </source>
</evidence>
<gene>
    <name evidence="1" type="ORF">RCO7_09532</name>
</gene>
<name>A0A1E1K6N9_9HELO</name>
<reference evidence="2" key="1">
    <citation type="submission" date="2016-03" db="EMBL/GenBank/DDBJ databases">
        <authorList>
            <person name="Ploux O."/>
        </authorList>
    </citation>
    <scope>NUCLEOTIDE SEQUENCE [LARGE SCALE GENOMIC DNA]</scope>
    <source>
        <strain evidence="2">UK7</strain>
    </source>
</reference>
<proteinExistence type="predicted"/>
<dbReference type="STRING" id="914237.A0A1E1K6N9"/>
<comment type="caution">
    <text evidence="1">The sequence shown here is derived from an EMBL/GenBank/DDBJ whole genome shotgun (WGS) entry which is preliminary data.</text>
</comment>
<organism evidence="1 2">
    <name type="scientific">Rhynchosporium graminicola</name>
    <dbReference type="NCBI Taxonomy" id="2792576"/>
    <lineage>
        <taxon>Eukaryota</taxon>
        <taxon>Fungi</taxon>
        <taxon>Dikarya</taxon>
        <taxon>Ascomycota</taxon>
        <taxon>Pezizomycotina</taxon>
        <taxon>Leotiomycetes</taxon>
        <taxon>Helotiales</taxon>
        <taxon>Ploettnerulaceae</taxon>
        <taxon>Rhynchosporium</taxon>
    </lineage>
</organism>
<evidence type="ECO:0000313" key="2">
    <source>
        <dbReference type="Proteomes" id="UP000178129"/>
    </source>
</evidence>
<dbReference type="InParanoid" id="A0A1E1K6N9"/>
<protein>
    <recommendedName>
        <fullName evidence="3">BTB domain-containing protein</fullName>
    </recommendedName>
</protein>
<dbReference type="AlphaFoldDB" id="A0A1E1K6N9"/>
<sequence>MEHPDAPATLNTISNTTRYRLSPQKLLQVMTGEKIKMYIGLEEKLYLVPRELICYYSTVLNMHFNKETCIRKEIPLRKAKYVKNNAKHLYDCLPAQFDMLLECMLQGGISKRWINGYEAIEECIALLECSAKLDMGDVVSEAVFETVRSAIKKSVPTPAAPTETTITRRDVSHRGFTAEHIKVVFDATKTGNPLRVLVAQDVLSRQGLKGTGFEDMEVSVPEFAAELLNQFRESVSFWAWTDPISGLQRTFDGHE</sequence>
<dbReference type="EMBL" id="FJUW01000007">
    <property type="protein sequence ID" value="CZS93560.1"/>
    <property type="molecule type" value="Genomic_DNA"/>
</dbReference>
<accession>A0A1E1K6N9</accession>